<keyword evidence="2" id="KW-1185">Reference proteome</keyword>
<gene>
    <name evidence="1" type="ORF">ENSA5_01340</name>
</gene>
<dbReference type="AlphaFoldDB" id="A0A2S9YL76"/>
<proteinExistence type="predicted"/>
<dbReference type="EMBL" id="PVNK01000005">
    <property type="protein sequence ID" value="PRQ05814.1"/>
    <property type="molecule type" value="Genomic_DNA"/>
</dbReference>
<accession>A0A2S9YL76</accession>
<dbReference type="Proteomes" id="UP000237968">
    <property type="component" value="Unassembled WGS sequence"/>
</dbReference>
<reference evidence="1 2" key="1">
    <citation type="submission" date="2018-03" db="EMBL/GenBank/DDBJ databases">
        <title>Draft Genome Sequences of the Obligatory Marine Myxobacteria Enhygromyxa salina SWB005.</title>
        <authorList>
            <person name="Poehlein A."/>
            <person name="Moghaddam J.A."/>
            <person name="Harms H."/>
            <person name="Alanjari M."/>
            <person name="Koenig G.M."/>
            <person name="Daniel R."/>
            <person name="Schaeberle T.F."/>
        </authorList>
    </citation>
    <scope>NUCLEOTIDE SEQUENCE [LARGE SCALE GENOMIC DNA]</scope>
    <source>
        <strain evidence="1 2">SWB005</strain>
    </source>
</reference>
<organism evidence="1 2">
    <name type="scientific">Enhygromyxa salina</name>
    <dbReference type="NCBI Taxonomy" id="215803"/>
    <lineage>
        <taxon>Bacteria</taxon>
        <taxon>Pseudomonadati</taxon>
        <taxon>Myxococcota</taxon>
        <taxon>Polyangia</taxon>
        <taxon>Nannocystales</taxon>
        <taxon>Nannocystaceae</taxon>
        <taxon>Enhygromyxa</taxon>
    </lineage>
</organism>
<sequence length="261" mass="29623">MGPREQWWFTPVLWKSIPQQEYDGPHEWAPLRERFASASPRQGQGQGHFDALDGLVEVAVGLQDLAAKYFAMILLGAAGSDRHLAAARAYIYEDRLAPNVVELCEPLAVWGRLTAVETILWVYDRHFGAQCAEGIPAYLTTMLEPEFGPAADYPREDTLEAYEAAVRTLHQQRVAELGDPNAYVLFGERFGTSPYELMMQPLMRRRFEVTTGIDCSHFYVRRDFQPLTAAAHLEAWLDSSAPDHFIPGERYFFGHHIPRDP</sequence>
<comment type="caution">
    <text evidence="1">The sequence shown here is derived from an EMBL/GenBank/DDBJ whole genome shotgun (WGS) entry which is preliminary data.</text>
</comment>
<evidence type="ECO:0000313" key="1">
    <source>
        <dbReference type="EMBL" id="PRQ05814.1"/>
    </source>
</evidence>
<protein>
    <submittedName>
        <fullName evidence="1">Uncharacterized protein</fullName>
    </submittedName>
</protein>
<evidence type="ECO:0000313" key="2">
    <source>
        <dbReference type="Proteomes" id="UP000237968"/>
    </source>
</evidence>
<name>A0A2S9YL76_9BACT</name>